<feature type="domain" description="Arc-like DNA binding" evidence="1">
    <location>
        <begin position="245"/>
        <end position="278"/>
    </location>
</feature>
<dbReference type="GO" id="GO:0003677">
    <property type="term" value="F:DNA binding"/>
    <property type="evidence" value="ECO:0007669"/>
    <property type="project" value="InterPro"/>
</dbReference>
<dbReference type="InterPro" id="IPR010985">
    <property type="entry name" value="Ribbon_hlx_hlx"/>
</dbReference>
<dbReference type="SUPFAM" id="SSF47598">
    <property type="entry name" value="Ribbon-helix-helix"/>
    <property type="match status" value="1"/>
</dbReference>
<organism evidence="2 3">
    <name type="scientific">Gibberella intermedia</name>
    <name type="common">Bulb rot disease fungus</name>
    <name type="synonym">Fusarium proliferatum</name>
    <dbReference type="NCBI Taxonomy" id="948311"/>
    <lineage>
        <taxon>Eukaryota</taxon>
        <taxon>Fungi</taxon>
        <taxon>Dikarya</taxon>
        <taxon>Ascomycota</taxon>
        <taxon>Pezizomycotina</taxon>
        <taxon>Sordariomycetes</taxon>
        <taxon>Hypocreomycetidae</taxon>
        <taxon>Hypocreales</taxon>
        <taxon>Nectriaceae</taxon>
        <taxon>Fusarium</taxon>
        <taxon>Fusarium fujikuroi species complex</taxon>
    </lineage>
</organism>
<dbReference type="AlphaFoldDB" id="A0A420RSY6"/>
<protein>
    <recommendedName>
        <fullName evidence="1">Arc-like DNA binding domain-containing protein</fullName>
    </recommendedName>
</protein>
<gene>
    <name evidence="2" type="ORF">BFJ72_g15084</name>
</gene>
<accession>A0A420RSY6</accession>
<dbReference type="EMBL" id="MRDB01000173">
    <property type="protein sequence ID" value="RKL20110.1"/>
    <property type="molecule type" value="Genomic_DNA"/>
</dbReference>
<proteinExistence type="predicted"/>
<dbReference type="GO" id="GO:0006355">
    <property type="term" value="P:regulation of DNA-templated transcription"/>
    <property type="evidence" value="ECO:0007669"/>
    <property type="project" value="InterPro"/>
</dbReference>
<evidence type="ECO:0000259" key="1">
    <source>
        <dbReference type="Pfam" id="PF03869"/>
    </source>
</evidence>
<sequence>MTTSALTSLRVTLQDCIGMEHDIKAKAEARFAKVIERSFPNQEAMTRAYKLFNDAAEGGVIGKANEPVALSWQKAYEAAQQAGLQGIAVEEAYFELLPDAARPPRAHRGETKEASRCGRPFLFPPPPQEITVNQSQSLAHLGAAPARGVSTLHSAAQAQPVSQVEAALSNVDAGMDDLKNTIRRISGRLEPVMSAAGISAEGTAPGRRRPAGPGAALGALMGMKAPSERKVDRHGSGQQHIKSLIRFPPEIYEPLWNSAQNEGRSFNAEILHRLAQTLGEDFAAEQPAAQPVLAEMLAQMREQSGLLRDLVGLAREASSQPEDFRA</sequence>
<dbReference type="InterPro" id="IPR013321">
    <property type="entry name" value="Arc_rbn_hlx_hlx"/>
</dbReference>
<comment type="caution">
    <text evidence="2">The sequence shown here is derived from an EMBL/GenBank/DDBJ whole genome shotgun (WGS) entry which is preliminary data.</text>
</comment>
<dbReference type="Proteomes" id="UP000283569">
    <property type="component" value="Unassembled WGS sequence"/>
</dbReference>
<dbReference type="Gene3D" id="1.10.1220.10">
    <property type="entry name" value="Met repressor-like"/>
    <property type="match status" value="1"/>
</dbReference>
<dbReference type="Pfam" id="PF03869">
    <property type="entry name" value="Arc"/>
    <property type="match status" value="1"/>
</dbReference>
<evidence type="ECO:0000313" key="2">
    <source>
        <dbReference type="EMBL" id="RKL20110.1"/>
    </source>
</evidence>
<reference evidence="2 3" key="1">
    <citation type="journal article" date="2018" name="Sci. Rep.">
        <title>Characterisation of pathogen-specific regions and novel effector candidates in Fusarium oxysporum f. sp. cepae.</title>
        <authorList>
            <person name="Armitage A.D."/>
            <person name="Taylor A."/>
            <person name="Sobczyk M.K."/>
            <person name="Baxter L."/>
            <person name="Greenfield B.P."/>
            <person name="Bates H.J."/>
            <person name="Wilson F."/>
            <person name="Jackson A.C."/>
            <person name="Ott S."/>
            <person name="Harrison R.J."/>
            <person name="Clarkson J.P."/>
        </authorList>
    </citation>
    <scope>NUCLEOTIDE SEQUENCE [LARGE SCALE GENOMIC DNA]</scope>
    <source>
        <strain evidence="2 3">Fp_A8</strain>
    </source>
</reference>
<evidence type="ECO:0000313" key="3">
    <source>
        <dbReference type="Proteomes" id="UP000283569"/>
    </source>
</evidence>
<name>A0A420RSY6_GIBIN</name>
<dbReference type="InterPro" id="IPR005569">
    <property type="entry name" value="Arc_DNA-bd_dom"/>
</dbReference>